<proteinExistence type="predicted"/>
<gene>
    <name evidence="1" type="ORF">PISMIDRAFT_675716</name>
</gene>
<evidence type="ECO:0000313" key="1">
    <source>
        <dbReference type="EMBL" id="KIK26779.1"/>
    </source>
</evidence>
<dbReference type="AlphaFoldDB" id="A0A0C9ZLH2"/>
<accession>A0A0C9ZLH2</accession>
<dbReference type="HOGENOM" id="CLU_2910434_0_0_1"/>
<protein>
    <submittedName>
        <fullName evidence="1">Uncharacterized protein</fullName>
    </submittedName>
</protein>
<reference evidence="1 2" key="1">
    <citation type="submission" date="2014-04" db="EMBL/GenBank/DDBJ databases">
        <authorList>
            <consortium name="DOE Joint Genome Institute"/>
            <person name="Kuo A."/>
            <person name="Kohler A."/>
            <person name="Costa M.D."/>
            <person name="Nagy L.G."/>
            <person name="Floudas D."/>
            <person name="Copeland A."/>
            <person name="Barry K.W."/>
            <person name="Cichocki N."/>
            <person name="Veneault-Fourrey C."/>
            <person name="LaButti K."/>
            <person name="Lindquist E.A."/>
            <person name="Lipzen A."/>
            <person name="Lundell T."/>
            <person name="Morin E."/>
            <person name="Murat C."/>
            <person name="Sun H."/>
            <person name="Tunlid A."/>
            <person name="Henrissat B."/>
            <person name="Grigoriev I.V."/>
            <person name="Hibbett D.S."/>
            <person name="Martin F."/>
            <person name="Nordberg H.P."/>
            <person name="Cantor M.N."/>
            <person name="Hua S.X."/>
        </authorList>
    </citation>
    <scope>NUCLEOTIDE SEQUENCE [LARGE SCALE GENOMIC DNA]</scope>
    <source>
        <strain evidence="1 2">441</strain>
    </source>
</reference>
<reference evidence="2" key="2">
    <citation type="submission" date="2015-01" db="EMBL/GenBank/DDBJ databases">
        <title>Evolutionary Origins and Diversification of the Mycorrhizal Mutualists.</title>
        <authorList>
            <consortium name="DOE Joint Genome Institute"/>
            <consortium name="Mycorrhizal Genomics Consortium"/>
            <person name="Kohler A."/>
            <person name="Kuo A."/>
            <person name="Nagy L.G."/>
            <person name="Floudas D."/>
            <person name="Copeland A."/>
            <person name="Barry K.W."/>
            <person name="Cichocki N."/>
            <person name="Veneault-Fourrey C."/>
            <person name="LaButti K."/>
            <person name="Lindquist E.A."/>
            <person name="Lipzen A."/>
            <person name="Lundell T."/>
            <person name="Morin E."/>
            <person name="Murat C."/>
            <person name="Riley R."/>
            <person name="Ohm R."/>
            <person name="Sun H."/>
            <person name="Tunlid A."/>
            <person name="Henrissat B."/>
            <person name="Grigoriev I.V."/>
            <person name="Hibbett D.S."/>
            <person name="Martin F."/>
        </authorList>
    </citation>
    <scope>NUCLEOTIDE SEQUENCE [LARGE SCALE GENOMIC DNA]</scope>
    <source>
        <strain evidence="2">441</strain>
    </source>
</reference>
<dbReference type="Proteomes" id="UP000054018">
    <property type="component" value="Unassembled WGS sequence"/>
</dbReference>
<organism evidence="1 2">
    <name type="scientific">Pisolithus microcarpus 441</name>
    <dbReference type="NCBI Taxonomy" id="765257"/>
    <lineage>
        <taxon>Eukaryota</taxon>
        <taxon>Fungi</taxon>
        <taxon>Dikarya</taxon>
        <taxon>Basidiomycota</taxon>
        <taxon>Agaricomycotina</taxon>
        <taxon>Agaricomycetes</taxon>
        <taxon>Agaricomycetidae</taxon>
        <taxon>Boletales</taxon>
        <taxon>Sclerodermatineae</taxon>
        <taxon>Pisolithaceae</taxon>
        <taxon>Pisolithus</taxon>
    </lineage>
</organism>
<dbReference type="OrthoDB" id="2687097at2759"/>
<name>A0A0C9ZLH2_9AGAM</name>
<keyword evidence="2" id="KW-1185">Reference proteome</keyword>
<evidence type="ECO:0000313" key="2">
    <source>
        <dbReference type="Proteomes" id="UP000054018"/>
    </source>
</evidence>
<dbReference type="EMBL" id="KN833700">
    <property type="protein sequence ID" value="KIK26779.1"/>
    <property type="molecule type" value="Genomic_DNA"/>
</dbReference>
<feature type="non-terminal residue" evidence="1">
    <location>
        <position position="63"/>
    </location>
</feature>
<sequence>MAQPHMQELAGALQTAIQREVEVFDVPALGGMEAINARLDRLFQQHHQMQDAINLDRQEMYRR</sequence>